<dbReference type="SUPFAM" id="SSF51971">
    <property type="entry name" value="Nucleotide-binding domain"/>
    <property type="match status" value="2"/>
</dbReference>
<dbReference type="EC" id="1.4.1.13" evidence="7"/>
<evidence type="ECO:0000259" key="5">
    <source>
        <dbReference type="Pfam" id="PF07992"/>
    </source>
</evidence>
<dbReference type="Pfam" id="PF07992">
    <property type="entry name" value="Pyr_redox_2"/>
    <property type="match status" value="1"/>
</dbReference>
<dbReference type="PRINTS" id="PR00419">
    <property type="entry name" value="ADXRDTASE"/>
</dbReference>
<dbReference type="NCBIfam" id="TIGR01317">
    <property type="entry name" value="GOGAT_sm_gam"/>
    <property type="match status" value="1"/>
</dbReference>
<keyword evidence="2 7" id="KW-0560">Oxidoreductase</keyword>
<dbReference type="PANTHER" id="PTHR43100">
    <property type="entry name" value="GLUTAMATE SYNTHASE [NADPH] SMALL CHAIN"/>
    <property type="match status" value="1"/>
</dbReference>
<keyword evidence="8" id="KW-1185">Reference proteome</keyword>
<accession>W6RTW7</accession>
<dbReference type="InterPro" id="IPR036188">
    <property type="entry name" value="FAD/NAD-bd_sf"/>
</dbReference>
<dbReference type="OrthoDB" id="9803192at2"/>
<dbReference type="InterPro" id="IPR051394">
    <property type="entry name" value="Glutamate_Synthase"/>
</dbReference>
<dbReference type="FunFam" id="3.50.50.60:FF:000022">
    <property type="entry name" value="Glutamate synthase [NADH], amyloplastic"/>
    <property type="match status" value="1"/>
</dbReference>
<feature type="domain" description="Dihydroprymidine dehydrogenase" evidence="6">
    <location>
        <begin position="23"/>
        <end position="140"/>
    </location>
</feature>
<dbReference type="Proteomes" id="UP000019426">
    <property type="component" value="Chromosome M2/40_rep1"/>
</dbReference>
<dbReference type="GO" id="GO:0006537">
    <property type="term" value="P:glutamate biosynthetic process"/>
    <property type="evidence" value="ECO:0007669"/>
    <property type="project" value="UniProtKB-KW"/>
</dbReference>
<dbReference type="AlphaFoldDB" id="W6RTW7"/>
<organism evidence="7 8">
    <name type="scientific">Clostridium bornimense</name>
    <dbReference type="NCBI Taxonomy" id="1216932"/>
    <lineage>
        <taxon>Bacteria</taxon>
        <taxon>Bacillati</taxon>
        <taxon>Bacillota</taxon>
        <taxon>Clostridia</taxon>
        <taxon>Eubacteriales</taxon>
        <taxon>Clostridiaceae</taxon>
        <taxon>Clostridium</taxon>
    </lineage>
</organism>
<gene>
    <name evidence="7" type="primary">gltB3</name>
    <name evidence="7" type="ORF">CM240_0578</name>
</gene>
<feature type="domain" description="FAD/NAD(P)-binding" evidence="5">
    <location>
        <begin position="153"/>
        <end position="476"/>
    </location>
</feature>
<dbReference type="eggNOG" id="COG0493">
    <property type="taxonomic scope" value="Bacteria"/>
</dbReference>
<dbReference type="STRING" id="1216932.CM240_0578"/>
<proteinExistence type="predicted"/>
<evidence type="ECO:0000256" key="1">
    <source>
        <dbReference type="ARBA" id="ARBA00022605"/>
    </source>
</evidence>
<name>W6RTW7_9CLOT</name>
<keyword evidence="1" id="KW-0028">Amino-acid biosynthesis</keyword>
<keyword evidence="3" id="KW-0314">Glutamate biosynthesis</keyword>
<dbReference type="InterPro" id="IPR006005">
    <property type="entry name" value="Glut_synth_ssu1"/>
</dbReference>
<dbReference type="HOGENOM" id="CLU_000422_3_1_9"/>
<dbReference type="Gene3D" id="1.10.1060.10">
    <property type="entry name" value="Alpha-helical ferredoxin"/>
    <property type="match status" value="1"/>
</dbReference>
<dbReference type="RefSeq" id="WP_044036267.1">
    <property type="nucleotide sequence ID" value="NZ_HG917868.1"/>
</dbReference>
<reference evidence="7 8" key="1">
    <citation type="submission" date="2013-11" db="EMBL/GenBank/DDBJ databases">
        <title>Complete genome sequence of Clostridum sp. M2/40.</title>
        <authorList>
            <person name="Wibberg D."/>
            <person name="Puehler A."/>
            <person name="Schlueter A."/>
        </authorList>
    </citation>
    <scope>NUCLEOTIDE SEQUENCE [LARGE SCALE GENOMIC DNA]</scope>
    <source>
        <strain evidence="8">M2/40</strain>
    </source>
</reference>
<evidence type="ECO:0000313" key="8">
    <source>
        <dbReference type="Proteomes" id="UP000019426"/>
    </source>
</evidence>
<dbReference type="GO" id="GO:0004355">
    <property type="term" value="F:glutamate synthase (NADPH) activity"/>
    <property type="evidence" value="ECO:0007669"/>
    <property type="project" value="UniProtKB-EC"/>
</dbReference>
<evidence type="ECO:0000256" key="2">
    <source>
        <dbReference type="ARBA" id="ARBA00023002"/>
    </source>
</evidence>
<sequence>MGKPTGFMDYERKVAESKDPKERIKDWNEFHTPLSKEEQEIQGARCMNCGVPFCQSGIIINGGATGCPLNNLIPEWNDLIYRGLWKEAADRLMKTSCFPEFTGRVCPALCEAGCTCGINGPAISIKENELSIIERAFEEGWVKPIIPKYRTGKKVAIVGSGPAGLTTAVYLNRRGHEVTVFERHDRIGGLLMYGIPNMKLEKHIIDRRVNLMKEEGINFKVNTEVGVDIKGEELLKEFDAVVLAGGASNPRDLKVKGRELKGIEFAVDFLSANTKSLLDSNLEDGKYTSAKDKNVIVIGGGDTGNDCVGTSMRHGCASLVQFEIMDKLPEGRTASNPWPQWPRVLKVDYGQEEFEAVFGKDPREYVTTVKEFIGDENGNVKEAITVNVKWEKNETGRMIPVEIPGTEKTWKADLVLLAMGFVGSENTLPNTFGVELDARTNVKAEYGKFKTNVDKVFAAGDMRRGQSLVVWAMNEGKACAAEVDKYLNK</sequence>
<comment type="pathway">
    <text evidence="4">Amino-acid biosynthesis.</text>
</comment>
<dbReference type="InterPro" id="IPR009051">
    <property type="entry name" value="Helical_ferredxn"/>
</dbReference>
<dbReference type="PATRIC" id="fig|1216932.3.peg.565"/>
<dbReference type="InterPro" id="IPR023753">
    <property type="entry name" value="FAD/NAD-binding_dom"/>
</dbReference>
<dbReference type="GO" id="GO:0051536">
    <property type="term" value="F:iron-sulfur cluster binding"/>
    <property type="evidence" value="ECO:0007669"/>
    <property type="project" value="InterPro"/>
</dbReference>
<dbReference type="InterPro" id="IPR028261">
    <property type="entry name" value="DPD_II"/>
</dbReference>
<evidence type="ECO:0000256" key="3">
    <source>
        <dbReference type="ARBA" id="ARBA00023164"/>
    </source>
</evidence>
<dbReference type="Pfam" id="PF14691">
    <property type="entry name" value="Fer4_20"/>
    <property type="match status" value="1"/>
</dbReference>
<dbReference type="EMBL" id="HG917868">
    <property type="protein sequence ID" value="CDM67743.1"/>
    <property type="molecule type" value="Genomic_DNA"/>
</dbReference>
<evidence type="ECO:0000313" key="7">
    <source>
        <dbReference type="EMBL" id="CDM67743.1"/>
    </source>
</evidence>
<dbReference type="SUPFAM" id="SSF46548">
    <property type="entry name" value="alpha-helical ferredoxin"/>
    <property type="match status" value="1"/>
</dbReference>
<protein>
    <submittedName>
        <fullName evidence="7">Glutamate synthase [NADPH] small chain</fullName>
        <ecNumber evidence="7">1.4.1.13</ecNumber>
    </submittedName>
</protein>
<dbReference type="PANTHER" id="PTHR43100:SF1">
    <property type="entry name" value="GLUTAMATE SYNTHASE [NADPH] SMALL CHAIN"/>
    <property type="match status" value="1"/>
</dbReference>
<dbReference type="GO" id="GO:0016639">
    <property type="term" value="F:oxidoreductase activity, acting on the CH-NH2 group of donors, NAD or NADP as acceptor"/>
    <property type="evidence" value="ECO:0007669"/>
    <property type="project" value="InterPro"/>
</dbReference>
<evidence type="ECO:0000256" key="4">
    <source>
        <dbReference type="ARBA" id="ARBA00029440"/>
    </source>
</evidence>
<dbReference type="Gene3D" id="3.50.50.60">
    <property type="entry name" value="FAD/NAD(P)-binding domain"/>
    <property type="match status" value="2"/>
</dbReference>
<dbReference type="KEGG" id="clt:CM240_0578"/>
<evidence type="ECO:0000259" key="6">
    <source>
        <dbReference type="Pfam" id="PF14691"/>
    </source>
</evidence>